<gene>
    <name evidence="4" type="ORF">ATZ33_02835</name>
    <name evidence="5" type="ORF">RV15_GL001374</name>
</gene>
<dbReference type="InterPro" id="IPR036388">
    <property type="entry name" value="WH-like_DNA-bd_sf"/>
</dbReference>
<evidence type="ECO:0000259" key="3">
    <source>
        <dbReference type="PROSITE" id="PS51000"/>
    </source>
</evidence>
<dbReference type="PANTHER" id="PTHR34580">
    <property type="match status" value="1"/>
</dbReference>
<keyword evidence="6" id="KW-1185">Reference proteome</keyword>
<dbReference type="Pfam" id="PF08279">
    <property type="entry name" value="HTH_11"/>
    <property type="match status" value="1"/>
</dbReference>
<evidence type="ECO:0000313" key="7">
    <source>
        <dbReference type="Proteomes" id="UP000183039"/>
    </source>
</evidence>
<dbReference type="PANTHER" id="PTHR34580:SF1">
    <property type="entry name" value="PROTEIN PAFC"/>
    <property type="match status" value="1"/>
</dbReference>
<feature type="domain" description="HTH deoR-type" evidence="3">
    <location>
        <begin position="2"/>
        <end position="57"/>
    </location>
</feature>
<organism evidence="5 7">
    <name type="scientific">Enterococcus silesiacus</name>
    <dbReference type="NCBI Taxonomy" id="332949"/>
    <lineage>
        <taxon>Bacteria</taxon>
        <taxon>Bacillati</taxon>
        <taxon>Bacillota</taxon>
        <taxon>Bacilli</taxon>
        <taxon>Lactobacillales</taxon>
        <taxon>Enterococcaceae</taxon>
        <taxon>Enterococcus</taxon>
    </lineage>
</organism>
<dbReference type="PROSITE" id="PS51000">
    <property type="entry name" value="HTH_DEOR_2"/>
    <property type="match status" value="1"/>
</dbReference>
<keyword evidence="2" id="KW-0804">Transcription</keyword>
<dbReference type="InterPro" id="IPR057727">
    <property type="entry name" value="WCX_dom"/>
</dbReference>
<proteinExistence type="predicted"/>
<dbReference type="InterPro" id="IPR051534">
    <property type="entry name" value="CBASS_pafABC_assoc_protein"/>
</dbReference>
<dbReference type="Proteomes" id="UP000183039">
    <property type="component" value="Unassembled WGS sequence"/>
</dbReference>
<accession>A0A0S3K7U3</accession>
<dbReference type="OrthoDB" id="9815009at2"/>
<reference evidence="5 7" key="1">
    <citation type="submission" date="2014-12" db="EMBL/GenBank/DDBJ databases">
        <title>Draft genome sequences of 29 type strains of Enterococci.</title>
        <authorList>
            <person name="Zhong Z."/>
            <person name="Sun Z."/>
            <person name="Liu W."/>
            <person name="Zhang W."/>
            <person name="Zhang H."/>
        </authorList>
    </citation>
    <scope>NUCLEOTIDE SEQUENCE [LARGE SCALE GENOMIC DNA]</scope>
    <source>
        <strain evidence="5 7">DSM 22801</strain>
    </source>
</reference>
<evidence type="ECO:0000313" key="5">
    <source>
        <dbReference type="EMBL" id="OJG93342.1"/>
    </source>
</evidence>
<dbReference type="Proteomes" id="UP000065511">
    <property type="component" value="Chromosome"/>
</dbReference>
<evidence type="ECO:0000313" key="6">
    <source>
        <dbReference type="Proteomes" id="UP000065511"/>
    </source>
</evidence>
<sequence length="312" mass="35851">MKTERLLAITMILLEKKQVSASKLAEMLEVSVRTIYRDINSLSEAGIPVTSSPGVNGGIQIMENYKVDKQFFTSTDITSLLIALESLSNNVSPLRINQTFEKIKTLVPANFLDEVEFKTNQIAIDLTPWTSNHTLQPSLEIVKSGMDQARLLRFNYEDNQGRKTARIVEPYRLVLKEISWYLQAFCTEKADFRTFKISRMIDLELLPTPFASRDFHPKPLGKEPFYGKDFTLTTLKVTHKIKDQLVDKFGQLTISPSDEPEKWIVEFPFMEDEFGYNLLLGFGNQCECLTPPHVRTELKRRIETVLELYQNS</sequence>
<dbReference type="Pfam" id="PF13280">
    <property type="entry name" value="WYL"/>
    <property type="match status" value="1"/>
</dbReference>
<evidence type="ECO:0000256" key="2">
    <source>
        <dbReference type="ARBA" id="ARBA00023163"/>
    </source>
</evidence>
<dbReference type="EMBL" id="JXLC01000002">
    <property type="protein sequence ID" value="OJG93342.1"/>
    <property type="molecule type" value="Genomic_DNA"/>
</dbReference>
<name>A0A0S3K7U3_9ENTE</name>
<reference evidence="4 6" key="2">
    <citation type="submission" date="2015-12" db="EMBL/GenBank/DDBJ databases">
        <authorList>
            <person name="Lauer A."/>
            <person name="Humrighouse B."/>
            <person name="Loparev V."/>
            <person name="Shewmaker P.L."/>
            <person name="Whitney A.M."/>
            <person name="McLaughlin R.W."/>
        </authorList>
    </citation>
    <scope>NUCLEOTIDE SEQUENCE [LARGE SCALE GENOMIC DNA]</scope>
    <source>
        <strain evidence="4 6">LMG 23085</strain>
    </source>
</reference>
<dbReference type="InterPro" id="IPR036390">
    <property type="entry name" value="WH_DNA-bd_sf"/>
</dbReference>
<dbReference type="InterPro" id="IPR028349">
    <property type="entry name" value="PafC-like"/>
</dbReference>
<dbReference type="Pfam" id="PF25583">
    <property type="entry name" value="WCX"/>
    <property type="match status" value="1"/>
</dbReference>
<dbReference type="KEGG" id="ess:ATZ33_02835"/>
<keyword evidence="1" id="KW-0805">Transcription regulation</keyword>
<dbReference type="PIRSF" id="PIRSF016838">
    <property type="entry name" value="PafC"/>
    <property type="match status" value="1"/>
</dbReference>
<evidence type="ECO:0000256" key="1">
    <source>
        <dbReference type="ARBA" id="ARBA00023015"/>
    </source>
</evidence>
<dbReference type="InterPro" id="IPR026881">
    <property type="entry name" value="WYL_dom"/>
</dbReference>
<dbReference type="RefSeq" id="WP_071876416.1">
    <property type="nucleotide sequence ID" value="NZ_JXLC01000002.1"/>
</dbReference>
<dbReference type="EMBL" id="CP013614">
    <property type="protein sequence ID" value="ALS00350.1"/>
    <property type="molecule type" value="Genomic_DNA"/>
</dbReference>
<dbReference type="SMART" id="SM00420">
    <property type="entry name" value="HTH_DEOR"/>
    <property type="match status" value="1"/>
</dbReference>
<dbReference type="SUPFAM" id="SSF46785">
    <property type="entry name" value="Winged helix' DNA-binding domain"/>
    <property type="match status" value="1"/>
</dbReference>
<dbReference type="GO" id="GO:0003700">
    <property type="term" value="F:DNA-binding transcription factor activity"/>
    <property type="evidence" value="ECO:0007669"/>
    <property type="project" value="InterPro"/>
</dbReference>
<dbReference type="InterPro" id="IPR013196">
    <property type="entry name" value="HTH_11"/>
</dbReference>
<dbReference type="InterPro" id="IPR001034">
    <property type="entry name" value="DeoR_HTH"/>
</dbReference>
<dbReference type="AlphaFoldDB" id="A0A0S3K7U3"/>
<dbReference type="Gene3D" id="1.10.10.10">
    <property type="entry name" value="Winged helix-like DNA-binding domain superfamily/Winged helix DNA-binding domain"/>
    <property type="match status" value="1"/>
</dbReference>
<protein>
    <submittedName>
        <fullName evidence="4">Transcriptional regulator</fullName>
    </submittedName>
</protein>
<dbReference type="PROSITE" id="PS52050">
    <property type="entry name" value="WYL"/>
    <property type="match status" value="1"/>
</dbReference>
<evidence type="ECO:0000313" key="4">
    <source>
        <dbReference type="EMBL" id="ALS00350.1"/>
    </source>
</evidence>